<keyword evidence="2" id="KW-0238">DNA-binding</keyword>
<dbReference type="Pfam" id="PF02311">
    <property type="entry name" value="AraC_binding"/>
    <property type="match status" value="1"/>
</dbReference>
<protein>
    <submittedName>
        <fullName evidence="6">AraC family transcriptional regulator</fullName>
    </submittedName>
</protein>
<keyword evidence="3" id="KW-0010">Activator</keyword>
<proteinExistence type="predicted"/>
<dbReference type="Gene3D" id="1.10.10.60">
    <property type="entry name" value="Homeodomain-like"/>
    <property type="match status" value="1"/>
</dbReference>
<dbReference type="EMBL" id="VIRM01000001">
    <property type="protein sequence ID" value="TQS24227.1"/>
    <property type="molecule type" value="Genomic_DNA"/>
</dbReference>
<dbReference type="GO" id="GO:0043565">
    <property type="term" value="F:sequence-specific DNA binding"/>
    <property type="evidence" value="ECO:0007669"/>
    <property type="project" value="InterPro"/>
</dbReference>
<feature type="domain" description="HTH araC/xylS-type" evidence="5">
    <location>
        <begin position="194"/>
        <end position="295"/>
    </location>
</feature>
<evidence type="ECO:0000256" key="3">
    <source>
        <dbReference type="ARBA" id="ARBA00023159"/>
    </source>
</evidence>
<dbReference type="PANTHER" id="PTHR46796">
    <property type="entry name" value="HTH-TYPE TRANSCRIPTIONAL ACTIVATOR RHAS-RELATED"/>
    <property type="match status" value="1"/>
</dbReference>
<accession>A0A544Z597</accession>
<dbReference type="InterPro" id="IPR018062">
    <property type="entry name" value="HTH_AraC-typ_CS"/>
</dbReference>
<dbReference type="SMART" id="SM00342">
    <property type="entry name" value="HTH_ARAC"/>
    <property type="match status" value="1"/>
</dbReference>
<keyword evidence="4" id="KW-0804">Transcription</keyword>
<evidence type="ECO:0000256" key="4">
    <source>
        <dbReference type="ARBA" id="ARBA00023163"/>
    </source>
</evidence>
<gene>
    <name evidence="6" type="ORF">FLX08_00515</name>
</gene>
<name>A0A544Z597_9ACTN</name>
<comment type="caution">
    <text evidence="6">The sequence shown here is derived from an EMBL/GenBank/DDBJ whole genome shotgun (WGS) entry which is preliminary data.</text>
</comment>
<dbReference type="PROSITE" id="PS00041">
    <property type="entry name" value="HTH_ARAC_FAMILY_1"/>
    <property type="match status" value="1"/>
</dbReference>
<dbReference type="InterPro" id="IPR050204">
    <property type="entry name" value="AraC_XylS_family_regulators"/>
</dbReference>
<dbReference type="InterPro" id="IPR037923">
    <property type="entry name" value="HTH-like"/>
</dbReference>
<evidence type="ECO:0000256" key="1">
    <source>
        <dbReference type="ARBA" id="ARBA00023015"/>
    </source>
</evidence>
<evidence type="ECO:0000313" key="7">
    <source>
        <dbReference type="Proteomes" id="UP000316541"/>
    </source>
</evidence>
<dbReference type="Proteomes" id="UP000316541">
    <property type="component" value="Unassembled WGS sequence"/>
</dbReference>
<dbReference type="InterPro" id="IPR009057">
    <property type="entry name" value="Homeodomain-like_sf"/>
</dbReference>
<reference evidence="6 7" key="1">
    <citation type="submission" date="2019-07" db="EMBL/GenBank/DDBJ databases">
        <title>Microbispora hainanensis DSM 45428.</title>
        <authorList>
            <person name="Thawai C."/>
        </authorList>
    </citation>
    <scope>NUCLEOTIDE SEQUENCE [LARGE SCALE GENOMIC DNA]</scope>
    <source>
        <strain evidence="6 7">DSM 45428</strain>
    </source>
</reference>
<organism evidence="6 7">
    <name type="scientific">Microbispora hainanensis</name>
    <dbReference type="NCBI Taxonomy" id="568844"/>
    <lineage>
        <taxon>Bacteria</taxon>
        <taxon>Bacillati</taxon>
        <taxon>Actinomycetota</taxon>
        <taxon>Actinomycetes</taxon>
        <taxon>Streptosporangiales</taxon>
        <taxon>Streptosporangiaceae</taxon>
        <taxon>Microbispora</taxon>
    </lineage>
</organism>
<dbReference type="InterPro" id="IPR003313">
    <property type="entry name" value="AraC-bd"/>
</dbReference>
<sequence length="298" mass="32353">MRSSLPARTRAVLYARAPPHNGGVAQDWSRYWRSPDRSLEAMHAHFAQHVYHRHSHETYSFGVTEEGHQAFTCRGAAHTSVTGMVMAFNPDDPHDGHAADALGFTYRIVHIAPELVTGVLGDVAGRETSPPLFPHPVVRDPALAAGLRALHTALLGGAGALRRDELLTAVVSSIVRRAASRPVPAREATSADARRIAERVRGHLQDAPLADVTADDLAAVTGRSRFAVYRAFRAVYGMAPSDYQRLLRLRTARRLIAQGRSLSEAAAEAGFADQSHLTRWFVRCYGISPGNYQAAAAA</sequence>
<keyword evidence="1" id="KW-0805">Transcription regulation</keyword>
<dbReference type="SUPFAM" id="SSF51215">
    <property type="entry name" value="Regulatory protein AraC"/>
    <property type="match status" value="1"/>
</dbReference>
<dbReference type="PROSITE" id="PS01124">
    <property type="entry name" value="HTH_ARAC_FAMILY_2"/>
    <property type="match status" value="1"/>
</dbReference>
<evidence type="ECO:0000256" key="2">
    <source>
        <dbReference type="ARBA" id="ARBA00023125"/>
    </source>
</evidence>
<dbReference type="AlphaFoldDB" id="A0A544Z597"/>
<dbReference type="GO" id="GO:0003700">
    <property type="term" value="F:DNA-binding transcription factor activity"/>
    <property type="evidence" value="ECO:0007669"/>
    <property type="project" value="InterPro"/>
</dbReference>
<evidence type="ECO:0000313" key="6">
    <source>
        <dbReference type="EMBL" id="TQS24227.1"/>
    </source>
</evidence>
<dbReference type="PANTHER" id="PTHR46796:SF2">
    <property type="entry name" value="TRANSCRIPTIONAL REGULATORY PROTEIN"/>
    <property type="match status" value="1"/>
</dbReference>
<dbReference type="Pfam" id="PF12833">
    <property type="entry name" value="HTH_18"/>
    <property type="match status" value="1"/>
</dbReference>
<evidence type="ECO:0000259" key="5">
    <source>
        <dbReference type="PROSITE" id="PS01124"/>
    </source>
</evidence>
<dbReference type="InterPro" id="IPR018060">
    <property type="entry name" value="HTH_AraC"/>
</dbReference>
<dbReference type="SUPFAM" id="SSF46689">
    <property type="entry name" value="Homeodomain-like"/>
    <property type="match status" value="2"/>
</dbReference>